<dbReference type="EMBL" id="MGDX01000027">
    <property type="protein sequence ID" value="OGL70671.1"/>
    <property type="molecule type" value="Genomic_DNA"/>
</dbReference>
<proteinExistence type="predicted"/>
<gene>
    <name evidence="1" type="ORF">A3C17_01650</name>
</gene>
<evidence type="ECO:0000313" key="1">
    <source>
        <dbReference type="EMBL" id="OGL70671.1"/>
    </source>
</evidence>
<reference evidence="1 2" key="1">
    <citation type="journal article" date="2016" name="Nat. Commun.">
        <title>Thousands of microbial genomes shed light on interconnected biogeochemical processes in an aquifer system.</title>
        <authorList>
            <person name="Anantharaman K."/>
            <person name="Brown C.T."/>
            <person name="Hug L.A."/>
            <person name="Sharon I."/>
            <person name="Castelle C.J."/>
            <person name="Probst A.J."/>
            <person name="Thomas B.C."/>
            <person name="Singh A."/>
            <person name="Wilkins M.J."/>
            <person name="Karaoz U."/>
            <person name="Brodie E.L."/>
            <person name="Williams K.H."/>
            <person name="Hubbard S.S."/>
            <person name="Banfield J.F."/>
        </authorList>
    </citation>
    <scope>NUCLEOTIDE SEQUENCE [LARGE SCALE GENOMIC DNA]</scope>
</reference>
<sequence length="225" mass="25642">MAEPSHGKGLRAWSEGLREQHAKLKASLEQPREVGQEAVQILDLPHYRRNLLIADAFLSDPESGFASLETTRFFILLQNRDGKVVRDLNATKKGVMAFVRRHAKKNPHEWSVNVAEFLEQVYGGNISVSKEGAARIEFRKGEQGPVSAGTASAHELYHAWQDPNTRVWKYDFDDAELRALVQRVVHDVPHDERDYLPGLYEFQLVDPEGDGILEPRFVDYRSDLH</sequence>
<organism evidence="1 2">
    <name type="scientific">Candidatus Uhrbacteria bacterium RIFCSPHIGHO2_02_FULL_53_13</name>
    <dbReference type="NCBI Taxonomy" id="1802389"/>
    <lineage>
        <taxon>Bacteria</taxon>
        <taxon>Candidatus Uhriibacteriota</taxon>
    </lineage>
</organism>
<dbReference type="Proteomes" id="UP000177097">
    <property type="component" value="Unassembled WGS sequence"/>
</dbReference>
<accession>A0A1F7TXC5</accession>
<name>A0A1F7TXC5_9BACT</name>
<dbReference type="STRING" id="1802389.A3C17_01650"/>
<comment type="caution">
    <text evidence="1">The sequence shown here is derived from an EMBL/GenBank/DDBJ whole genome shotgun (WGS) entry which is preliminary data.</text>
</comment>
<protein>
    <submittedName>
        <fullName evidence="1">Uncharacterized protein</fullName>
    </submittedName>
</protein>
<evidence type="ECO:0000313" key="2">
    <source>
        <dbReference type="Proteomes" id="UP000177097"/>
    </source>
</evidence>
<dbReference type="AlphaFoldDB" id="A0A1F7TXC5"/>